<evidence type="ECO:0000256" key="4">
    <source>
        <dbReference type="ARBA" id="ARBA00022643"/>
    </source>
</evidence>
<dbReference type="CDD" id="cd02136">
    <property type="entry name" value="PnbA_NfnB-like"/>
    <property type="match status" value="1"/>
</dbReference>
<proteinExistence type="inferred from homology"/>
<evidence type="ECO:0000313" key="7">
    <source>
        <dbReference type="EMBL" id="TVV73906.1"/>
    </source>
</evidence>
<evidence type="ECO:0000256" key="5">
    <source>
        <dbReference type="ARBA" id="ARBA00023002"/>
    </source>
</evidence>
<name>A0A558R3F0_9SPHN</name>
<evidence type="ECO:0000256" key="1">
    <source>
        <dbReference type="ARBA" id="ARBA00001917"/>
    </source>
</evidence>
<reference evidence="7 8" key="1">
    <citation type="submission" date="2019-07" db="EMBL/GenBank/DDBJ databases">
        <title>Sphingomonas solaris sp. nov., isolated from a solar panel from Boston, Massachusetts.</title>
        <authorList>
            <person name="Tanner K."/>
            <person name="Pascual J."/>
            <person name="Mancuso C."/>
            <person name="Pereto J."/>
            <person name="Khalil A."/>
            <person name="Vilanova C."/>
        </authorList>
    </citation>
    <scope>NUCLEOTIDE SEQUENCE [LARGE SCALE GENOMIC DNA]</scope>
    <source>
        <strain evidence="7 8">R4DWN</strain>
    </source>
</reference>
<organism evidence="7 8">
    <name type="scientific">Alterirhizorhabdus solaris</name>
    <dbReference type="NCBI Taxonomy" id="2529389"/>
    <lineage>
        <taxon>Bacteria</taxon>
        <taxon>Pseudomonadati</taxon>
        <taxon>Pseudomonadota</taxon>
        <taxon>Alphaproteobacteria</taxon>
        <taxon>Sphingomonadales</taxon>
        <taxon>Rhizorhabdaceae</taxon>
        <taxon>Alterirhizorhabdus</taxon>
    </lineage>
</organism>
<dbReference type="Gene3D" id="3.40.109.10">
    <property type="entry name" value="NADH Oxidase"/>
    <property type="match status" value="1"/>
</dbReference>
<comment type="similarity">
    <text evidence="2">Belongs to the nitroreductase family.</text>
</comment>
<comment type="caution">
    <text evidence="7">The sequence shown here is derived from an EMBL/GenBank/DDBJ whole genome shotgun (WGS) entry which is preliminary data.</text>
</comment>
<evidence type="ECO:0000259" key="6">
    <source>
        <dbReference type="Pfam" id="PF00881"/>
    </source>
</evidence>
<dbReference type="RefSeq" id="WP_145151543.1">
    <property type="nucleotide sequence ID" value="NZ_VNIM01000040.1"/>
</dbReference>
<dbReference type="InterPro" id="IPR029479">
    <property type="entry name" value="Nitroreductase"/>
</dbReference>
<comment type="cofactor">
    <cofactor evidence="1">
        <name>FMN</name>
        <dbReference type="ChEBI" id="CHEBI:58210"/>
    </cofactor>
</comment>
<dbReference type="SUPFAM" id="SSF55469">
    <property type="entry name" value="FMN-dependent nitroreductase-like"/>
    <property type="match status" value="1"/>
</dbReference>
<dbReference type="OrthoDB" id="9802510at2"/>
<evidence type="ECO:0000256" key="2">
    <source>
        <dbReference type="ARBA" id="ARBA00007118"/>
    </source>
</evidence>
<protein>
    <submittedName>
        <fullName evidence="7">Nitroreductase</fullName>
    </submittedName>
</protein>
<keyword evidence="8" id="KW-1185">Reference proteome</keyword>
<dbReference type="Pfam" id="PF00881">
    <property type="entry name" value="Nitroreductase"/>
    <property type="match status" value="1"/>
</dbReference>
<dbReference type="PANTHER" id="PTHR43673">
    <property type="entry name" value="NAD(P)H NITROREDUCTASE YDGI-RELATED"/>
    <property type="match status" value="1"/>
</dbReference>
<keyword evidence="5" id="KW-0560">Oxidoreductase</keyword>
<keyword evidence="3" id="KW-0285">Flavoprotein</keyword>
<dbReference type="EMBL" id="VNIM01000040">
    <property type="protein sequence ID" value="TVV73906.1"/>
    <property type="molecule type" value="Genomic_DNA"/>
</dbReference>
<sequence>MNEDAIVSLETLVHGRRSVRGFRPDPVPDALIRRAFALAQQAPSNCNTQPWIVHVVSGDVAERMRAALDADAAAGRRPEPDFPFTGAYRDLYRDRQIDSAKALFAALGITRDDQAGRQASMRRNYRFFDAPHAAFLFLPEPFGPREAADCGMFAQTLMLALTALGVDSCAQGALGHYAATVRDVLGVPDGHRLLFGIAFGWQDADHPANAARVGRASLDEAIVFHA</sequence>
<dbReference type="AlphaFoldDB" id="A0A558R3F0"/>
<accession>A0A558R3F0</accession>
<dbReference type="InterPro" id="IPR000415">
    <property type="entry name" value="Nitroreductase-like"/>
</dbReference>
<evidence type="ECO:0000313" key="8">
    <source>
        <dbReference type="Proteomes" id="UP000318681"/>
    </source>
</evidence>
<dbReference type="GO" id="GO:0016491">
    <property type="term" value="F:oxidoreductase activity"/>
    <property type="evidence" value="ECO:0007669"/>
    <property type="project" value="UniProtKB-KW"/>
</dbReference>
<gene>
    <name evidence="7" type="ORF">FOY91_11160</name>
</gene>
<evidence type="ECO:0000256" key="3">
    <source>
        <dbReference type="ARBA" id="ARBA00022630"/>
    </source>
</evidence>
<keyword evidence="4" id="KW-0288">FMN</keyword>
<feature type="domain" description="Nitroreductase" evidence="6">
    <location>
        <begin position="15"/>
        <end position="201"/>
    </location>
</feature>
<dbReference type="PANTHER" id="PTHR43673:SF2">
    <property type="entry name" value="NITROREDUCTASE"/>
    <property type="match status" value="1"/>
</dbReference>
<dbReference type="Proteomes" id="UP000318681">
    <property type="component" value="Unassembled WGS sequence"/>
</dbReference>